<gene>
    <name evidence="1" type="ORF">SAMN05421803_109117</name>
</gene>
<dbReference type="Proteomes" id="UP000184452">
    <property type="component" value="Unassembled WGS sequence"/>
</dbReference>
<accession>A0A1M6LZH4</accession>
<dbReference type="SUPFAM" id="SSF160424">
    <property type="entry name" value="BH3703-like"/>
    <property type="match status" value="1"/>
</dbReference>
<reference evidence="1 2" key="1">
    <citation type="submission" date="2016-11" db="EMBL/GenBank/DDBJ databases">
        <authorList>
            <person name="Jaros S."/>
            <person name="Januszkiewicz K."/>
            <person name="Wedrychowicz H."/>
        </authorList>
    </citation>
    <scope>NUCLEOTIDE SEQUENCE [LARGE SCALE GENOMIC DNA]</scope>
    <source>
        <strain evidence="1 2">CGMCC 4.5723</strain>
    </source>
</reference>
<dbReference type="STRING" id="758803.SAMN05421803_109117"/>
<name>A0A1M6LZH4_9ACTN</name>
<keyword evidence="2" id="KW-1185">Reference proteome</keyword>
<evidence type="ECO:0000313" key="1">
    <source>
        <dbReference type="EMBL" id="SHJ76500.1"/>
    </source>
</evidence>
<organism evidence="1 2">
    <name type="scientific">Nocardiopsis flavescens</name>
    <dbReference type="NCBI Taxonomy" id="758803"/>
    <lineage>
        <taxon>Bacteria</taxon>
        <taxon>Bacillati</taxon>
        <taxon>Actinomycetota</taxon>
        <taxon>Actinomycetes</taxon>
        <taxon>Streptosporangiales</taxon>
        <taxon>Nocardiopsidaceae</taxon>
        <taxon>Nocardiopsis</taxon>
    </lineage>
</organism>
<protein>
    <submittedName>
        <fullName evidence="1">Uncharacterized protein</fullName>
    </submittedName>
</protein>
<sequence length="150" mass="17191">MFHQPGGMSPLEQQEALNSVGRSILEQHPEGWARIEFTYKKVGGAATGGIVVFREDGTAEPFGSSKEAFSHSRNLRHGMYTEGQGTWFSLKYTITPPGKYSVDFNYDERPDFTFPPTPQDYAEEMKKYPRRPDRIPEWLQEEIKKAERGE</sequence>
<dbReference type="AlphaFoldDB" id="A0A1M6LZH4"/>
<dbReference type="EMBL" id="FQZK01000009">
    <property type="protein sequence ID" value="SHJ76500.1"/>
    <property type="molecule type" value="Genomic_DNA"/>
</dbReference>
<evidence type="ECO:0000313" key="2">
    <source>
        <dbReference type="Proteomes" id="UP000184452"/>
    </source>
</evidence>
<proteinExistence type="predicted"/>
<dbReference type="InterPro" id="IPR036170">
    <property type="entry name" value="YezG-like_sf"/>
</dbReference>